<name>A0A1C3ERK3_9GAMM</name>
<comment type="caution">
    <text evidence="3">The sequence shown here is derived from an EMBL/GenBank/DDBJ whole genome shotgun (WGS) entry which is preliminary data.</text>
</comment>
<dbReference type="AlphaFoldDB" id="A0A1C3ERK3"/>
<feature type="transmembrane region" description="Helical" evidence="1">
    <location>
        <begin position="221"/>
        <end position="243"/>
    </location>
</feature>
<feature type="domain" description="DUF4401" evidence="2">
    <location>
        <begin position="32"/>
        <end position="336"/>
    </location>
</feature>
<feature type="transmembrane region" description="Helical" evidence="1">
    <location>
        <begin position="65"/>
        <end position="82"/>
    </location>
</feature>
<dbReference type="STRING" id="1080227.A8L45_02265"/>
<feature type="transmembrane region" description="Helical" evidence="1">
    <location>
        <begin position="192"/>
        <end position="209"/>
    </location>
</feature>
<dbReference type="InterPro" id="IPR025513">
    <property type="entry name" value="DUF4401"/>
</dbReference>
<evidence type="ECO:0000313" key="4">
    <source>
        <dbReference type="Proteomes" id="UP000094936"/>
    </source>
</evidence>
<feature type="transmembrane region" description="Helical" evidence="1">
    <location>
        <begin position="255"/>
        <end position="285"/>
    </location>
</feature>
<evidence type="ECO:0000313" key="3">
    <source>
        <dbReference type="EMBL" id="ODA35879.1"/>
    </source>
</evidence>
<reference evidence="3 4" key="1">
    <citation type="submission" date="2016-05" db="EMBL/GenBank/DDBJ databases">
        <title>Genomic Taxonomy of the Vibrionaceae.</title>
        <authorList>
            <person name="Gomez-Gil B."/>
            <person name="Enciso-Ibarra J."/>
        </authorList>
    </citation>
    <scope>NUCLEOTIDE SEQUENCE [LARGE SCALE GENOMIC DNA]</scope>
    <source>
        <strain evidence="3 4">CAIM 1920</strain>
    </source>
</reference>
<evidence type="ECO:0000256" key="1">
    <source>
        <dbReference type="SAM" id="Phobius"/>
    </source>
</evidence>
<keyword evidence="1" id="KW-0472">Membrane</keyword>
<sequence length="352" mass="38681">MTDEPRLLWKKLTHHHLIVGEFTPQTDDLRNWYTDAFQAISAWLAAIFGLGFFGFMLGDLIKSPLITGSLASLLIGAGYLTFRHSDSLLKTNLAFVFSLTGQFLAAVCFFGLYENNQDNEMTASMLLVEILLVSFISHSLHRTLSCLFAASLFCFLLLINDYQFLATGILLALVSYLILTEFHSPKSQKVKSALYSGLIPALLAAQIFIQADSSSTAANSSLRLSAELLNTAVLVGLVAVLLFNRSTAIKFWPKLAALVMTVFVSVLSYHANGLTVGVVLVLLGFSSGQRLIQGLGIVSMLLFLSWYYYDLESLLIDKAYTLGMLGCTLLIARWGILSLIDIDNESDTESKS</sequence>
<keyword evidence="1" id="KW-0812">Transmembrane</keyword>
<dbReference type="Pfam" id="PF14351">
    <property type="entry name" value="DUF4401"/>
    <property type="match status" value="1"/>
</dbReference>
<dbReference type="Proteomes" id="UP000094936">
    <property type="component" value="Unassembled WGS sequence"/>
</dbReference>
<feature type="transmembrane region" description="Helical" evidence="1">
    <location>
        <begin position="36"/>
        <end position="58"/>
    </location>
</feature>
<organism evidence="3 4">
    <name type="scientific">Veronia pacifica</name>
    <dbReference type="NCBI Taxonomy" id="1080227"/>
    <lineage>
        <taxon>Bacteria</taxon>
        <taxon>Pseudomonadati</taxon>
        <taxon>Pseudomonadota</taxon>
        <taxon>Gammaproteobacteria</taxon>
        <taxon>Vibrionales</taxon>
        <taxon>Vibrionaceae</taxon>
        <taxon>Veronia</taxon>
    </lineage>
</organism>
<feature type="transmembrane region" description="Helical" evidence="1">
    <location>
        <begin position="321"/>
        <end position="340"/>
    </location>
</feature>
<keyword evidence="1" id="KW-1133">Transmembrane helix</keyword>
<evidence type="ECO:0000259" key="2">
    <source>
        <dbReference type="Pfam" id="PF14351"/>
    </source>
</evidence>
<gene>
    <name evidence="3" type="ORF">A8L45_02265</name>
</gene>
<dbReference type="EMBL" id="LYBM01000002">
    <property type="protein sequence ID" value="ODA35879.1"/>
    <property type="molecule type" value="Genomic_DNA"/>
</dbReference>
<dbReference type="OrthoDB" id="8527955at2"/>
<feature type="transmembrane region" description="Helical" evidence="1">
    <location>
        <begin position="94"/>
        <end position="113"/>
    </location>
</feature>
<feature type="transmembrane region" description="Helical" evidence="1">
    <location>
        <begin position="164"/>
        <end position="180"/>
    </location>
</feature>
<proteinExistence type="predicted"/>
<keyword evidence="4" id="KW-1185">Reference proteome</keyword>
<dbReference type="RefSeq" id="WP_068898780.1">
    <property type="nucleotide sequence ID" value="NZ_JBHUIF010000032.1"/>
</dbReference>
<feature type="transmembrane region" description="Helical" evidence="1">
    <location>
        <begin position="291"/>
        <end position="309"/>
    </location>
</feature>
<accession>A0A1C3ERK3</accession>
<protein>
    <recommendedName>
        <fullName evidence="2">DUF4401 domain-containing protein</fullName>
    </recommendedName>
</protein>